<feature type="transmembrane region" description="Helical" evidence="1">
    <location>
        <begin position="56"/>
        <end position="75"/>
    </location>
</feature>
<proteinExistence type="predicted"/>
<evidence type="ECO:0000313" key="2">
    <source>
        <dbReference type="EnsemblMetazoa" id="ACHR001188-PA"/>
    </source>
</evidence>
<evidence type="ECO:0000256" key="1">
    <source>
        <dbReference type="SAM" id="Phobius"/>
    </source>
</evidence>
<reference evidence="3" key="1">
    <citation type="submission" date="2013-03" db="EMBL/GenBank/DDBJ databases">
        <title>The Genome Sequence of Anopheles christyi ACHKN1017.</title>
        <authorList>
            <consortium name="The Broad Institute Genomics Platform"/>
            <person name="Neafsey D.E."/>
            <person name="Besansky N."/>
            <person name="Walker B."/>
            <person name="Young S.K."/>
            <person name="Zeng Q."/>
            <person name="Gargeya S."/>
            <person name="Fitzgerald M."/>
            <person name="Haas B."/>
            <person name="Abouelleil A."/>
            <person name="Allen A.W."/>
            <person name="Alvarado L."/>
            <person name="Arachchi H.M."/>
            <person name="Berlin A.M."/>
            <person name="Chapman S.B."/>
            <person name="Gainer-Dewar J."/>
            <person name="Goldberg J."/>
            <person name="Griggs A."/>
            <person name="Gujja S."/>
            <person name="Hansen M."/>
            <person name="Howarth C."/>
            <person name="Imamovic A."/>
            <person name="Ireland A."/>
            <person name="Larimer J."/>
            <person name="McCowan C."/>
            <person name="Murphy C."/>
            <person name="Pearson M."/>
            <person name="Poon T.W."/>
            <person name="Priest M."/>
            <person name="Roberts A."/>
            <person name="Saif S."/>
            <person name="Shea T."/>
            <person name="Sisk P."/>
            <person name="Sykes S."/>
            <person name="Wortman J."/>
            <person name="Nusbaum C."/>
            <person name="Birren B."/>
        </authorList>
    </citation>
    <scope>NUCLEOTIDE SEQUENCE [LARGE SCALE GENOMIC DNA]</scope>
    <source>
        <strain evidence="3">ACHKN1017</strain>
    </source>
</reference>
<feature type="transmembrane region" description="Helical" evidence="1">
    <location>
        <begin position="132"/>
        <end position="152"/>
    </location>
</feature>
<accession>A0A182JRQ6</accession>
<keyword evidence="1" id="KW-0812">Transmembrane</keyword>
<organism evidence="2 3">
    <name type="scientific">Anopheles christyi</name>
    <dbReference type="NCBI Taxonomy" id="43041"/>
    <lineage>
        <taxon>Eukaryota</taxon>
        <taxon>Metazoa</taxon>
        <taxon>Ecdysozoa</taxon>
        <taxon>Arthropoda</taxon>
        <taxon>Hexapoda</taxon>
        <taxon>Insecta</taxon>
        <taxon>Pterygota</taxon>
        <taxon>Neoptera</taxon>
        <taxon>Endopterygota</taxon>
        <taxon>Diptera</taxon>
        <taxon>Nematocera</taxon>
        <taxon>Culicoidea</taxon>
        <taxon>Culicidae</taxon>
        <taxon>Anophelinae</taxon>
        <taxon>Anopheles</taxon>
    </lineage>
</organism>
<dbReference type="EnsemblMetazoa" id="ACHR001188-RA">
    <property type="protein sequence ID" value="ACHR001188-PA"/>
    <property type="gene ID" value="ACHR001188"/>
</dbReference>
<keyword evidence="1" id="KW-1133">Transmembrane helix</keyword>
<feature type="transmembrane region" description="Helical" evidence="1">
    <location>
        <begin position="172"/>
        <end position="197"/>
    </location>
</feature>
<feature type="transmembrane region" description="Helical" evidence="1">
    <location>
        <begin position="292"/>
        <end position="314"/>
    </location>
</feature>
<evidence type="ECO:0000313" key="3">
    <source>
        <dbReference type="Proteomes" id="UP000075881"/>
    </source>
</evidence>
<dbReference type="Proteomes" id="UP000075881">
    <property type="component" value="Unassembled WGS sequence"/>
</dbReference>
<keyword evidence="1" id="KW-0472">Membrane</keyword>
<evidence type="ECO:0008006" key="4">
    <source>
        <dbReference type="Google" id="ProtNLM"/>
    </source>
</evidence>
<feature type="transmembrane region" description="Helical" evidence="1">
    <location>
        <begin position="260"/>
        <end position="280"/>
    </location>
</feature>
<dbReference type="VEuPathDB" id="VectorBase:ACHR001188"/>
<name>A0A182JRQ6_9DIPT</name>
<sequence>MGQRVSNWFQAEPRHVYDVLKYCELLCSTFGINIYQFVGNPAHGVAKLSALKMVNFVILNLLLVGVAAIHASIPYNLLNNGSIIVTYGIRTLLVGGMFGTCGVVVVHAWNWKSVIRVLQDIHETDLKHKKQILLGCGLSLFLHQAILLCYNVDTLMHIEDRSFSWKMVFGQFYFNIVYFTIACQFLCWSYIISFRFVHLNQTLKLRFDTSNGERVGSLLGETSYRGGTVQERIRVVQQMAIIYYQLTEITSKMNRQFVDVLALNVIVVLLFSVFNIFALLKVYASNDSRTRMFSVFNLGGGLFYTFMFLLIVGLSQMVSKEAMNNESNDALVRSMILFSRQIRNRSAIIGSRQIEIDWPFIFQVRLL</sequence>
<dbReference type="AlphaFoldDB" id="A0A182JRQ6"/>
<protein>
    <recommendedName>
        <fullName evidence="4">Gustatory receptor</fullName>
    </recommendedName>
</protein>
<dbReference type="STRING" id="43041.A0A182JRQ6"/>
<reference evidence="2" key="2">
    <citation type="submission" date="2020-05" db="UniProtKB">
        <authorList>
            <consortium name="EnsemblMetazoa"/>
        </authorList>
    </citation>
    <scope>IDENTIFICATION</scope>
    <source>
        <strain evidence="2">ACHKN1017</strain>
    </source>
</reference>
<keyword evidence="3" id="KW-1185">Reference proteome</keyword>
<feature type="transmembrane region" description="Helical" evidence="1">
    <location>
        <begin position="87"/>
        <end position="111"/>
    </location>
</feature>